<dbReference type="EC" id="4.1.1.65" evidence="12"/>
<evidence type="ECO:0000256" key="13">
    <source>
        <dbReference type="SAM" id="MobiDB-lite"/>
    </source>
</evidence>
<comment type="subcellular location">
    <subcellularLocation>
        <location evidence="12">Cell membrane</location>
        <topology evidence="12">Peripheral membrane protein</topology>
    </subcellularLocation>
</comment>
<feature type="modified residue" description="Pyruvic acid (Ser); by autocatalysis" evidence="12">
    <location>
        <position position="247"/>
    </location>
</feature>
<feature type="site" description="Cleavage (non-hydrolytic); by autocatalysis" evidence="12">
    <location>
        <begin position="246"/>
        <end position="247"/>
    </location>
</feature>
<evidence type="ECO:0000256" key="4">
    <source>
        <dbReference type="ARBA" id="ARBA00022793"/>
    </source>
</evidence>
<dbReference type="InterPro" id="IPR003817">
    <property type="entry name" value="PS_Dcarbxylase"/>
</dbReference>
<evidence type="ECO:0000256" key="5">
    <source>
        <dbReference type="ARBA" id="ARBA00023098"/>
    </source>
</evidence>
<dbReference type="HAMAP" id="MF_00662">
    <property type="entry name" value="PS_decarb_PSD_B_type1"/>
    <property type="match status" value="1"/>
</dbReference>
<accession>A0A235BA77</accession>
<keyword evidence="5 12" id="KW-0443">Lipid metabolism</keyword>
<evidence type="ECO:0000256" key="7">
    <source>
        <dbReference type="ARBA" id="ARBA00023145"/>
    </source>
</evidence>
<evidence type="ECO:0000256" key="9">
    <source>
        <dbReference type="ARBA" id="ARBA00023239"/>
    </source>
</evidence>
<feature type="active site" description="Charge relay system; for autoendoproteolytic cleavage activity" evidence="12">
    <location>
        <position position="247"/>
    </location>
</feature>
<dbReference type="RefSeq" id="WP_094263237.1">
    <property type="nucleotide sequence ID" value="NZ_NOWF01000002.1"/>
</dbReference>
<feature type="chain" id="PRO_5023563063" description="Phosphatidylserine decarboxylase beta chain" evidence="12">
    <location>
        <begin position="1"/>
        <end position="246"/>
    </location>
</feature>
<dbReference type="Proteomes" id="UP000215459">
    <property type="component" value="Unassembled WGS sequence"/>
</dbReference>
<reference evidence="14 15" key="1">
    <citation type="submission" date="2017-07" db="EMBL/GenBank/DDBJ databases">
        <title>The genome sequence of Paludifilum halophilum highlights mechanisms for microbial adaptation to high salt environemnts.</title>
        <authorList>
            <person name="Belbahri L."/>
        </authorList>
    </citation>
    <scope>NUCLEOTIDE SEQUENCE [LARGE SCALE GENOMIC DNA]</scope>
    <source>
        <strain evidence="14 15">DSM 102817</strain>
    </source>
</reference>
<dbReference type="InterPro" id="IPR033177">
    <property type="entry name" value="PSD-B"/>
</dbReference>
<dbReference type="GO" id="GO:0005886">
    <property type="term" value="C:plasma membrane"/>
    <property type="evidence" value="ECO:0007669"/>
    <property type="project" value="UniProtKB-SubCell"/>
</dbReference>
<comment type="PTM">
    <text evidence="12">Is synthesized initially as an inactive proenzyme. Formation of the active enzyme involves a self-maturation process in which the active site pyruvoyl group is generated from an internal serine residue via an autocatalytic post-translational modification. Two non-identical subunits are generated from the proenzyme in this reaction, and the pyruvate is formed at the N-terminus of the alpha chain, which is derived from the carboxyl end of the proenzyme. The autoendoproteolytic cleavage occurs by a canonical serine protease mechanism, in which the side chain hydroxyl group of the serine supplies its oxygen atom to form the C-terminus of the beta chain, while the remainder of the serine residue undergoes an oxidative deamination to produce ammonia and the pyruvoyl prosthetic group on the alpha chain. During this reaction, the Ser that is part of the protease active site of the proenzyme becomes the pyruvoyl prosthetic group, which constitutes an essential element of the active site of the mature decarboxylase.</text>
</comment>
<sequence length="299" mass="33425">MKERLFLTLLQMIPKKTVSRWMGRLARTSFSRRLIPYYIRRFDVDLSQISRPVSEYGSLLDFFVRGLQEGARPVHSDPESVTSPVDGTISQIGSIDNGTLLQAKGVSYSLEALLGGDKEKVRDFQGGWFLTIYLSPRDYHRIHTPIQGRVTSLTYIPGTLFPVNAFGVRKIPGLFAKNERLITYMEGTCGRVAVVKVGATNVGSIKVNYDPEVTTNRRRGKQVEKRAYPSKKVLEKGAELGRFEFGSTVILLFQPECIQWNEGMAPGSILKMGQPVGQVPNHAPAEEPPPLKEGEQRDV</sequence>
<comment type="caution">
    <text evidence="14">The sequence shown here is derived from an EMBL/GenBank/DDBJ whole genome shotgun (WGS) entry which is preliminary data.</text>
</comment>
<gene>
    <name evidence="12 14" type="primary">psd</name>
    <name evidence="14" type="ORF">CHM34_03655</name>
</gene>
<dbReference type="EMBL" id="NOWF01000002">
    <property type="protein sequence ID" value="OYD08889.1"/>
    <property type="molecule type" value="Genomic_DNA"/>
</dbReference>
<proteinExistence type="inferred from homology"/>
<dbReference type="GO" id="GO:0006646">
    <property type="term" value="P:phosphatidylethanolamine biosynthetic process"/>
    <property type="evidence" value="ECO:0007669"/>
    <property type="project" value="UniProtKB-UniRule"/>
</dbReference>
<comment type="catalytic activity">
    <reaction evidence="12">
        <text>a 1,2-diacyl-sn-glycero-3-phospho-L-serine + H(+) = a 1,2-diacyl-sn-glycero-3-phosphoethanolamine + CO2</text>
        <dbReference type="Rhea" id="RHEA:20828"/>
        <dbReference type="ChEBI" id="CHEBI:15378"/>
        <dbReference type="ChEBI" id="CHEBI:16526"/>
        <dbReference type="ChEBI" id="CHEBI:57262"/>
        <dbReference type="ChEBI" id="CHEBI:64612"/>
        <dbReference type="EC" id="4.1.1.65"/>
    </reaction>
</comment>
<evidence type="ECO:0000256" key="6">
    <source>
        <dbReference type="ARBA" id="ARBA00023136"/>
    </source>
</evidence>
<organism evidence="14 15">
    <name type="scientific">Paludifilum halophilum</name>
    <dbReference type="NCBI Taxonomy" id="1642702"/>
    <lineage>
        <taxon>Bacteria</taxon>
        <taxon>Bacillati</taxon>
        <taxon>Bacillota</taxon>
        <taxon>Bacilli</taxon>
        <taxon>Bacillales</taxon>
        <taxon>Thermoactinomycetaceae</taxon>
        <taxon>Paludifilum</taxon>
    </lineage>
</organism>
<feature type="active site" description="Charge relay system; for autoendoproteolytic cleavage activity" evidence="12">
    <location>
        <position position="143"/>
    </location>
</feature>
<dbReference type="NCBIfam" id="TIGR00163">
    <property type="entry name" value="PS_decarb"/>
    <property type="match status" value="1"/>
</dbReference>
<comment type="function">
    <text evidence="12">Catalyzes the formation of phosphatidylethanolamine (PtdEtn) from phosphatidylserine (PtdSer).</text>
</comment>
<evidence type="ECO:0000256" key="1">
    <source>
        <dbReference type="ARBA" id="ARBA00005189"/>
    </source>
</evidence>
<keyword evidence="10 12" id="KW-1208">Phospholipid metabolism</keyword>
<evidence type="ECO:0000313" key="14">
    <source>
        <dbReference type="EMBL" id="OYD08889.1"/>
    </source>
</evidence>
<keyword evidence="11 12" id="KW-0670">Pyruvate</keyword>
<comment type="cofactor">
    <cofactor evidence="12">
        <name>pyruvate</name>
        <dbReference type="ChEBI" id="CHEBI:15361"/>
    </cofactor>
    <text evidence="12">Binds 1 pyruvoyl group covalently per subunit.</text>
</comment>
<evidence type="ECO:0000256" key="11">
    <source>
        <dbReference type="ARBA" id="ARBA00023317"/>
    </source>
</evidence>
<keyword evidence="6 12" id="KW-0472">Membrane</keyword>
<keyword evidence="3 12" id="KW-0444">Lipid biosynthesis</keyword>
<evidence type="ECO:0000256" key="10">
    <source>
        <dbReference type="ARBA" id="ARBA00023264"/>
    </source>
</evidence>
<feature type="chain" id="PRO_5023563064" description="Phosphatidylserine decarboxylase alpha chain" evidence="12">
    <location>
        <begin position="247"/>
        <end position="299"/>
    </location>
</feature>
<dbReference type="InterPro" id="IPR033178">
    <property type="entry name" value="PSD_type1_pro"/>
</dbReference>
<evidence type="ECO:0000256" key="8">
    <source>
        <dbReference type="ARBA" id="ARBA00023209"/>
    </source>
</evidence>
<dbReference type="OrthoDB" id="9802030at2"/>
<dbReference type="PANTHER" id="PTHR10067">
    <property type="entry name" value="PHOSPHATIDYLSERINE DECARBOXYLASE"/>
    <property type="match status" value="1"/>
</dbReference>
<dbReference type="GO" id="GO:0004609">
    <property type="term" value="F:phosphatidylserine decarboxylase activity"/>
    <property type="evidence" value="ECO:0007669"/>
    <property type="project" value="UniProtKB-UniRule"/>
</dbReference>
<feature type="compositionally biased region" description="Basic and acidic residues" evidence="13">
    <location>
        <begin position="289"/>
        <end position="299"/>
    </location>
</feature>
<evidence type="ECO:0000256" key="3">
    <source>
        <dbReference type="ARBA" id="ARBA00022516"/>
    </source>
</evidence>
<protein>
    <recommendedName>
        <fullName evidence="12">Phosphatidylserine decarboxylase proenzyme</fullName>
        <ecNumber evidence="12">4.1.1.65</ecNumber>
    </recommendedName>
    <component>
        <recommendedName>
            <fullName evidence="12">Phosphatidylserine decarboxylase alpha chain</fullName>
        </recommendedName>
    </component>
    <component>
        <recommendedName>
            <fullName evidence="12">Phosphatidylserine decarboxylase beta chain</fullName>
        </recommendedName>
    </component>
</protein>
<keyword evidence="2 12" id="KW-1003">Cell membrane</keyword>
<keyword evidence="4 12" id="KW-0210">Decarboxylase</keyword>
<evidence type="ECO:0000313" key="15">
    <source>
        <dbReference type="Proteomes" id="UP000215459"/>
    </source>
</evidence>
<dbReference type="Pfam" id="PF02666">
    <property type="entry name" value="PS_Dcarbxylase"/>
    <property type="match status" value="1"/>
</dbReference>
<feature type="active site" description="Charge relay system; for autoendoproteolytic cleavage activity" evidence="12">
    <location>
        <position position="86"/>
    </location>
</feature>
<dbReference type="AlphaFoldDB" id="A0A235BA77"/>
<dbReference type="UniPathway" id="UPA00558">
    <property type="reaction ID" value="UER00616"/>
</dbReference>
<keyword evidence="8 12" id="KW-0594">Phospholipid biosynthesis</keyword>
<name>A0A235BA77_9BACL</name>
<comment type="similarity">
    <text evidence="12">Belongs to the phosphatidylserine decarboxylase family. PSD-B subfamily. Prokaryotic type I sub-subfamily.</text>
</comment>
<keyword evidence="9 12" id="KW-0456">Lyase</keyword>
<comment type="pathway">
    <text evidence="12">Phospholipid metabolism; phosphatidylethanolamine biosynthesis; phosphatidylethanolamine from CDP-diacylglycerol: step 2/2.</text>
</comment>
<feature type="region of interest" description="Disordered" evidence="13">
    <location>
        <begin position="273"/>
        <end position="299"/>
    </location>
</feature>
<dbReference type="PANTHER" id="PTHR10067:SF6">
    <property type="entry name" value="PHOSPHATIDYLSERINE DECARBOXYLASE PROENZYME, MITOCHONDRIAL"/>
    <property type="match status" value="1"/>
</dbReference>
<evidence type="ECO:0000256" key="2">
    <source>
        <dbReference type="ARBA" id="ARBA00022475"/>
    </source>
</evidence>
<comment type="pathway">
    <text evidence="1">Lipid metabolism.</text>
</comment>
<keyword evidence="7 12" id="KW-0865">Zymogen</keyword>
<evidence type="ECO:0000256" key="12">
    <source>
        <dbReference type="HAMAP-Rule" id="MF_00662"/>
    </source>
</evidence>
<keyword evidence="15" id="KW-1185">Reference proteome</keyword>
<comment type="subunit">
    <text evidence="12">Heterodimer of a large membrane-associated beta subunit and a small pyruvoyl-containing alpha subunit.</text>
</comment>
<feature type="active site" description="Schiff-base intermediate with substrate; via pyruvic acid; for decarboxylase activity" evidence="12">
    <location>
        <position position="247"/>
    </location>
</feature>